<organism evidence="1 2">
    <name type="scientific">Zizania palustris</name>
    <name type="common">Northern wild rice</name>
    <dbReference type="NCBI Taxonomy" id="103762"/>
    <lineage>
        <taxon>Eukaryota</taxon>
        <taxon>Viridiplantae</taxon>
        <taxon>Streptophyta</taxon>
        <taxon>Embryophyta</taxon>
        <taxon>Tracheophyta</taxon>
        <taxon>Spermatophyta</taxon>
        <taxon>Magnoliopsida</taxon>
        <taxon>Liliopsida</taxon>
        <taxon>Poales</taxon>
        <taxon>Poaceae</taxon>
        <taxon>BOP clade</taxon>
        <taxon>Oryzoideae</taxon>
        <taxon>Oryzeae</taxon>
        <taxon>Zizaniinae</taxon>
        <taxon>Zizania</taxon>
    </lineage>
</organism>
<reference evidence="1" key="1">
    <citation type="journal article" date="2021" name="bioRxiv">
        <title>Whole Genome Assembly and Annotation of Northern Wild Rice, Zizania palustris L., Supports a Whole Genome Duplication in the Zizania Genus.</title>
        <authorList>
            <person name="Haas M."/>
            <person name="Kono T."/>
            <person name="Macchietto M."/>
            <person name="Millas R."/>
            <person name="McGilp L."/>
            <person name="Shao M."/>
            <person name="Duquette J."/>
            <person name="Hirsch C.N."/>
            <person name="Kimball J."/>
        </authorList>
    </citation>
    <scope>NUCLEOTIDE SEQUENCE</scope>
    <source>
        <tissue evidence="1">Fresh leaf tissue</tissue>
    </source>
</reference>
<dbReference type="AlphaFoldDB" id="A0A8J5VNM7"/>
<gene>
    <name evidence="1" type="ORF">GUJ93_ZPchr0001g30428</name>
</gene>
<evidence type="ECO:0000313" key="2">
    <source>
        <dbReference type="Proteomes" id="UP000729402"/>
    </source>
</evidence>
<comment type="caution">
    <text evidence="1">The sequence shown here is derived from an EMBL/GenBank/DDBJ whole genome shotgun (WGS) entry which is preliminary data.</text>
</comment>
<dbReference type="Proteomes" id="UP000729402">
    <property type="component" value="Unassembled WGS sequence"/>
</dbReference>
<reference evidence="1" key="2">
    <citation type="submission" date="2021-02" db="EMBL/GenBank/DDBJ databases">
        <authorList>
            <person name="Kimball J.A."/>
            <person name="Haas M.W."/>
            <person name="Macchietto M."/>
            <person name="Kono T."/>
            <person name="Duquette J."/>
            <person name="Shao M."/>
        </authorList>
    </citation>
    <scope>NUCLEOTIDE SEQUENCE</scope>
    <source>
        <tissue evidence="1">Fresh leaf tissue</tissue>
    </source>
</reference>
<keyword evidence="2" id="KW-1185">Reference proteome</keyword>
<sequence>MSPLPGTLYVPPGLDPCCCRLVSGTDAQIRVADAWICAADTWIRAANTRIHAADACLLRQHLDPSCCCLVHDADARIHAADACPLRQHLDLHCQCYPPKAAGPCLSLLVFFRGEEKNG</sequence>
<accession>A0A8J5VNM7</accession>
<evidence type="ECO:0000313" key="1">
    <source>
        <dbReference type="EMBL" id="KAG8051529.1"/>
    </source>
</evidence>
<dbReference type="EMBL" id="JAAALK010000288">
    <property type="protein sequence ID" value="KAG8051529.1"/>
    <property type="molecule type" value="Genomic_DNA"/>
</dbReference>
<name>A0A8J5VNM7_ZIZPA</name>
<proteinExistence type="predicted"/>
<protein>
    <submittedName>
        <fullName evidence="1">Uncharacterized protein</fullName>
    </submittedName>
</protein>